<dbReference type="InterPro" id="IPR039446">
    <property type="entry name" value="DauR-like"/>
</dbReference>
<organism evidence="2 3">
    <name type="scientific">Desulforamulus aquiferis</name>
    <dbReference type="NCBI Taxonomy" id="1397668"/>
    <lineage>
        <taxon>Bacteria</taxon>
        <taxon>Bacillati</taxon>
        <taxon>Bacillota</taxon>
        <taxon>Clostridia</taxon>
        <taxon>Eubacteriales</taxon>
        <taxon>Peptococcaceae</taxon>
        <taxon>Desulforamulus</taxon>
    </lineage>
</organism>
<evidence type="ECO:0000313" key="3">
    <source>
        <dbReference type="Proteomes" id="UP001172911"/>
    </source>
</evidence>
<gene>
    <name evidence="2" type="ORF">P6N53_15755</name>
</gene>
<comment type="caution">
    <text evidence="2">The sequence shown here is derived from an EMBL/GenBank/DDBJ whole genome shotgun (WGS) entry which is preliminary data.</text>
</comment>
<evidence type="ECO:0000259" key="1">
    <source>
        <dbReference type="PROSITE" id="PS50113"/>
    </source>
</evidence>
<dbReference type="PANTHER" id="PTHR35568">
    <property type="entry name" value="TRANSCRIPTIONAL REGULATOR DAUR"/>
    <property type="match status" value="1"/>
</dbReference>
<dbReference type="RefSeq" id="WP_304544832.1">
    <property type="nucleotide sequence ID" value="NZ_JARPTC010000023.1"/>
</dbReference>
<name>A0AAW7ZHM2_9FIRM</name>
<dbReference type="InterPro" id="IPR000700">
    <property type="entry name" value="PAS-assoc_C"/>
</dbReference>
<dbReference type="Proteomes" id="UP001172911">
    <property type="component" value="Unassembled WGS sequence"/>
</dbReference>
<dbReference type="InterPro" id="IPR039445">
    <property type="entry name" value="DauR-like_HTH"/>
</dbReference>
<dbReference type="Pfam" id="PF13309">
    <property type="entry name" value="HTH_22"/>
    <property type="match status" value="1"/>
</dbReference>
<reference evidence="2" key="2">
    <citation type="submission" date="2023-03" db="EMBL/GenBank/DDBJ databases">
        <authorList>
            <person name="Zhang Z."/>
        </authorList>
    </citation>
    <scope>NUCLEOTIDE SEQUENCE</scope>
    <source>
        <strain evidence="2">DSA</strain>
    </source>
</reference>
<dbReference type="PROSITE" id="PS50113">
    <property type="entry name" value="PAC"/>
    <property type="match status" value="1"/>
</dbReference>
<evidence type="ECO:0000313" key="2">
    <source>
        <dbReference type="EMBL" id="MDO7788684.1"/>
    </source>
</evidence>
<reference evidence="2" key="1">
    <citation type="journal article" date="2023" name="J. Hazard. Mater.">
        <title>Anaerobic biodegradation of pyrene and benzo[a]pyrene by a new sulfate-reducing Desulforamulus aquiferis strain DSA.</title>
        <authorList>
            <person name="Zhang Z."/>
            <person name="Sun J."/>
            <person name="Gong X."/>
            <person name="Wang C."/>
            <person name="Wang H."/>
        </authorList>
    </citation>
    <scope>NUCLEOTIDE SEQUENCE</scope>
    <source>
        <strain evidence="2">DSA</strain>
    </source>
</reference>
<dbReference type="PANTHER" id="PTHR35568:SF1">
    <property type="entry name" value="TRANSCRIPTIONAL REGULATOR DAUR"/>
    <property type="match status" value="1"/>
</dbReference>
<dbReference type="InterPro" id="IPR013559">
    <property type="entry name" value="YheO"/>
</dbReference>
<keyword evidence="3" id="KW-1185">Reference proteome</keyword>
<dbReference type="EMBL" id="JARPTC010000023">
    <property type="protein sequence ID" value="MDO7788684.1"/>
    <property type="molecule type" value="Genomic_DNA"/>
</dbReference>
<feature type="domain" description="PAC" evidence="1">
    <location>
        <begin position="71"/>
        <end position="121"/>
    </location>
</feature>
<proteinExistence type="predicted"/>
<sequence length="220" mass="24302">MEKGIFKNLIRIAQVMADTFGRNCEVAVHDLANLDKSLIYIAGNITKRKPGAPITDLVVRVLHQEGDQAQDMVGYKSITPDGRILKSSTTFIRNEQGKIIGALCINFDITDLQQLQSTLGDLINLPSQNSDERRETFTSAVHETIDSLVNQAVEIVGKAPANMQMEDKIRFVAALEQRGAFLIKGSVDYIATVLGVSKYTVYNYLQKIRSAEGFNLNPLG</sequence>
<protein>
    <submittedName>
        <fullName evidence="2">PAS domain-containing protein</fullName>
    </submittedName>
</protein>
<dbReference type="Gene3D" id="3.30.450.20">
    <property type="entry name" value="PAS domain"/>
    <property type="match status" value="1"/>
</dbReference>
<dbReference type="AlphaFoldDB" id="A0AAW7ZHM2"/>
<accession>A0AAW7ZHM2</accession>
<dbReference type="Pfam" id="PF08348">
    <property type="entry name" value="PAS_6"/>
    <property type="match status" value="1"/>
</dbReference>